<dbReference type="PANTHER" id="PTHR46725">
    <property type="entry name" value="COILED-COIL DOMAIN-CONTAINING PROTEIN 57"/>
    <property type="match status" value="1"/>
</dbReference>
<dbReference type="Proteomes" id="UP000006671">
    <property type="component" value="Unassembled WGS sequence"/>
</dbReference>
<evidence type="ECO:0000313" key="4">
    <source>
        <dbReference type="Proteomes" id="UP000006671"/>
    </source>
</evidence>
<dbReference type="PANTHER" id="PTHR46725:SF1">
    <property type="entry name" value="COILED-COIL DOMAIN-CONTAINING PROTEIN 57"/>
    <property type="match status" value="1"/>
</dbReference>
<proteinExistence type="predicted"/>
<reference evidence="3 4" key="1">
    <citation type="journal article" date="2010" name="Cell">
        <title>The genome of Naegleria gruberi illuminates early eukaryotic versatility.</title>
        <authorList>
            <person name="Fritz-Laylin L.K."/>
            <person name="Prochnik S.E."/>
            <person name="Ginger M.L."/>
            <person name="Dacks J.B."/>
            <person name="Carpenter M.L."/>
            <person name="Field M.C."/>
            <person name="Kuo A."/>
            <person name="Paredez A."/>
            <person name="Chapman J."/>
            <person name="Pham J."/>
            <person name="Shu S."/>
            <person name="Neupane R."/>
            <person name="Cipriano M."/>
            <person name="Mancuso J."/>
            <person name="Tu H."/>
            <person name="Salamov A."/>
            <person name="Lindquist E."/>
            <person name="Shapiro H."/>
            <person name="Lucas S."/>
            <person name="Grigoriev I.V."/>
            <person name="Cande W.Z."/>
            <person name="Fulton C."/>
            <person name="Rokhsar D.S."/>
            <person name="Dawson S.C."/>
        </authorList>
    </citation>
    <scope>NUCLEOTIDE SEQUENCE [LARGE SCALE GENOMIC DNA]</scope>
    <source>
        <strain evidence="3 4">NEG-M</strain>
    </source>
</reference>
<dbReference type="GO" id="GO:0007099">
    <property type="term" value="P:centriole replication"/>
    <property type="evidence" value="ECO:0007669"/>
    <property type="project" value="TreeGrafter"/>
</dbReference>
<dbReference type="GeneID" id="8863594"/>
<gene>
    <name evidence="3" type="ORF">NAEGRDRAFT_44969</name>
</gene>
<dbReference type="GO" id="GO:0007020">
    <property type="term" value="P:microtubule nucleation"/>
    <property type="evidence" value="ECO:0007669"/>
    <property type="project" value="TreeGrafter"/>
</dbReference>
<feature type="coiled-coil region" evidence="1">
    <location>
        <begin position="25"/>
        <end position="59"/>
    </location>
</feature>
<dbReference type="GO" id="GO:0005876">
    <property type="term" value="C:spindle microtubule"/>
    <property type="evidence" value="ECO:0007669"/>
    <property type="project" value="TreeGrafter"/>
</dbReference>
<keyword evidence="4" id="KW-1185">Reference proteome</keyword>
<organism evidence="4">
    <name type="scientific">Naegleria gruberi</name>
    <name type="common">Amoeba</name>
    <dbReference type="NCBI Taxonomy" id="5762"/>
    <lineage>
        <taxon>Eukaryota</taxon>
        <taxon>Discoba</taxon>
        <taxon>Heterolobosea</taxon>
        <taxon>Tetramitia</taxon>
        <taxon>Eutetramitia</taxon>
        <taxon>Vahlkampfiidae</taxon>
        <taxon>Naegleria</taxon>
    </lineage>
</organism>
<dbReference type="GO" id="GO:0060271">
    <property type="term" value="P:cilium assembly"/>
    <property type="evidence" value="ECO:0007669"/>
    <property type="project" value="TreeGrafter"/>
</dbReference>
<feature type="coiled-coil region" evidence="1">
    <location>
        <begin position="97"/>
        <end position="159"/>
    </location>
</feature>
<sequence length="217" mass="25452">MRFSSLTSQFVQKHLEAETLFKERLKECDDRIRKFEATIQELKGELEKKEKNYEQLRNDCEYNYLLVKERDHELATVENEALKLNEHNSRLVHIDQITKMNSLMTELRLDLESQKEKVFRAEEKLIDMATENKILRSKLKEAVKDLKRVYKEKEQLTDISNMLKSELTKTKEALFYAREAAVLVSVEKPASPKPSNDNLGVNGKSKTISQRKKKLGY</sequence>
<keyword evidence="1" id="KW-0175">Coiled coil</keyword>
<evidence type="ECO:0000256" key="1">
    <source>
        <dbReference type="SAM" id="Coils"/>
    </source>
</evidence>
<accession>D2UXL5</accession>
<feature type="region of interest" description="Disordered" evidence="2">
    <location>
        <begin position="188"/>
        <end position="217"/>
    </location>
</feature>
<dbReference type="AlphaFoldDB" id="D2UXL5"/>
<dbReference type="InterPro" id="IPR042481">
    <property type="entry name" value="CCDC57"/>
</dbReference>
<dbReference type="GO" id="GO:0034451">
    <property type="term" value="C:centriolar satellite"/>
    <property type="evidence" value="ECO:0007669"/>
    <property type="project" value="TreeGrafter"/>
</dbReference>
<name>D2UXL5_NAEGR</name>
<protein>
    <submittedName>
        <fullName evidence="3">Predicted protein</fullName>
    </submittedName>
</protein>
<dbReference type="OrthoDB" id="568502at2759"/>
<dbReference type="GO" id="GO:0045931">
    <property type="term" value="P:positive regulation of mitotic cell cycle"/>
    <property type="evidence" value="ECO:0007669"/>
    <property type="project" value="TreeGrafter"/>
</dbReference>
<dbReference type="InParanoid" id="D2UXL5"/>
<evidence type="ECO:0000313" key="3">
    <source>
        <dbReference type="EMBL" id="EFC50304.1"/>
    </source>
</evidence>
<dbReference type="EMBL" id="GG738845">
    <property type="protein sequence ID" value="EFC50304.1"/>
    <property type="molecule type" value="Genomic_DNA"/>
</dbReference>
<feature type="compositionally biased region" description="Polar residues" evidence="2">
    <location>
        <begin position="193"/>
        <end position="208"/>
    </location>
</feature>
<dbReference type="VEuPathDB" id="AmoebaDB:NAEGRDRAFT_44969"/>
<dbReference type="RefSeq" id="XP_002683048.1">
    <property type="nucleotide sequence ID" value="XM_002683002.1"/>
</dbReference>
<evidence type="ECO:0000256" key="2">
    <source>
        <dbReference type="SAM" id="MobiDB-lite"/>
    </source>
</evidence>
<dbReference type="GO" id="GO:0005814">
    <property type="term" value="C:centriole"/>
    <property type="evidence" value="ECO:0007669"/>
    <property type="project" value="TreeGrafter"/>
</dbReference>
<dbReference type="KEGG" id="ngr:NAEGRDRAFT_44969"/>